<evidence type="ECO:0000256" key="7">
    <source>
        <dbReference type="ARBA" id="ARBA00022692"/>
    </source>
</evidence>
<dbReference type="SMART" id="SM00304">
    <property type="entry name" value="HAMP"/>
    <property type="match status" value="1"/>
</dbReference>
<dbReference type="Pfam" id="PF06580">
    <property type="entry name" value="His_kinase"/>
    <property type="match status" value="1"/>
</dbReference>
<dbReference type="SUPFAM" id="SSF158472">
    <property type="entry name" value="HAMP domain-like"/>
    <property type="match status" value="1"/>
</dbReference>
<dbReference type="Gene3D" id="3.30.565.10">
    <property type="entry name" value="Histidine kinase-like ATPase, C-terminal domain"/>
    <property type="match status" value="1"/>
</dbReference>
<evidence type="ECO:0000259" key="16">
    <source>
        <dbReference type="PROSITE" id="PS50885"/>
    </source>
</evidence>
<dbReference type="SUPFAM" id="SSF55874">
    <property type="entry name" value="ATPase domain of HSP90 chaperone/DNA topoisomerase II/histidine kinase"/>
    <property type="match status" value="1"/>
</dbReference>
<dbReference type="AlphaFoldDB" id="A0A0A2TFA0"/>
<dbReference type="SMART" id="SM00387">
    <property type="entry name" value="HATPase_c"/>
    <property type="match status" value="1"/>
</dbReference>
<dbReference type="Pfam" id="PF02518">
    <property type="entry name" value="HATPase_c"/>
    <property type="match status" value="1"/>
</dbReference>
<keyword evidence="8" id="KW-0547">Nucleotide-binding</keyword>
<evidence type="ECO:0000313" key="18">
    <source>
        <dbReference type="Proteomes" id="UP000030147"/>
    </source>
</evidence>
<keyword evidence="5" id="KW-0597">Phosphoprotein</keyword>
<evidence type="ECO:0000259" key="15">
    <source>
        <dbReference type="PROSITE" id="PS50109"/>
    </source>
</evidence>
<evidence type="ECO:0000256" key="12">
    <source>
        <dbReference type="ARBA" id="ARBA00023012"/>
    </source>
</evidence>
<feature type="domain" description="HAMP" evidence="16">
    <location>
        <begin position="310"/>
        <end position="362"/>
    </location>
</feature>
<comment type="caution">
    <text evidence="17">The sequence shown here is derived from an EMBL/GenBank/DDBJ whole genome shotgun (WGS) entry which is preliminary data.</text>
</comment>
<dbReference type="STRING" id="1385514.N782_12630"/>
<keyword evidence="10" id="KW-0067">ATP-binding</keyword>
<comment type="subcellular location">
    <subcellularLocation>
        <location evidence="2">Cell membrane</location>
        <topology evidence="2">Multi-pass membrane protein</topology>
    </subcellularLocation>
</comment>
<keyword evidence="13 14" id="KW-0472">Membrane</keyword>
<keyword evidence="18" id="KW-1185">Reference proteome</keyword>
<dbReference type="InterPro" id="IPR050640">
    <property type="entry name" value="Bact_2-comp_sensor_kinase"/>
</dbReference>
<evidence type="ECO:0000256" key="11">
    <source>
        <dbReference type="ARBA" id="ARBA00022989"/>
    </source>
</evidence>
<feature type="transmembrane region" description="Helical" evidence="14">
    <location>
        <begin position="289"/>
        <end position="308"/>
    </location>
</feature>
<dbReference type="Proteomes" id="UP000030147">
    <property type="component" value="Unassembled WGS sequence"/>
</dbReference>
<dbReference type="PANTHER" id="PTHR34220">
    <property type="entry name" value="SENSOR HISTIDINE KINASE YPDA"/>
    <property type="match status" value="1"/>
</dbReference>
<gene>
    <name evidence="17" type="ORF">N782_12630</name>
</gene>
<feature type="domain" description="Histidine kinase" evidence="15">
    <location>
        <begin position="472"/>
        <end position="571"/>
    </location>
</feature>
<evidence type="ECO:0000256" key="4">
    <source>
        <dbReference type="ARBA" id="ARBA00022475"/>
    </source>
</evidence>
<evidence type="ECO:0000256" key="6">
    <source>
        <dbReference type="ARBA" id="ARBA00022679"/>
    </source>
</evidence>
<reference evidence="17 18" key="1">
    <citation type="journal article" date="2015" name="Stand. Genomic Sci.">
        <title>High quality draft genome sequence of the moderately halophilic bacterium Pontibacillus yanchengensis Y32(T) and comparison among Pontibacillus genomes.</title>
        <authorList>
            <person name="Huang J."/>
            <person name="Qiao Z.X."/>
            <person name="Tang J.W."/>
            <person name="Wang G."/>
        </authorList>
    </citation>
    <scope>NUCLEOTIDE SEQUENCE [LARGE SCALE GENOMIC DNA]</scope>
    <source>
        <strain evidence="17 18">Y32</strain>
    </source>
</reference>
<dbReference type="InterPro" id="IPR003594">
    <property type="entry name" value="HATPase_dom"/>
</dbReference>
<keyword evidence="7 14" id="KW-0812">Transmembrane</keyword>
<evidence type="ECO:0000256" key="3">
    <source>
        <dbReference type="ARBA" id="ARBA00012438"/>
    </source>
</evidence>
<dbReference type="InterPro" id="IPR010559">
    <property type="entry name" value="Sig_transdc_His_kin_internal"/>
</dbReference>
<dbReference type="PANTHER" id="PTHR34220:SF11">
    <property type="entry name" value="SENSOR PROTEIN KINASE HPTS"/>
    <property type="match status" value="1"/>
</dbReference>
<keyword evidence="12" id="KW-0902">Two-component regulatory system</keyword>
<dbReference type="GO" id="GO:0005886">
    <property type="term" value="C:plasma membrane"/>
    <property type="evidence" value="ECO:0007669"/>
    <property type="project" value="UniProtKB-SubCell"/>
</dbReference>
<dbReference type="EMBL" id="AVBF01000002">
    <property type="protein sequence ID" value="KGP74517.1"/>
    <property type="molecule type" value="Genomic_DNA"/>
</dbReference>
<dbReference type="GO" id="GO:0005524">
    <property type="term" value="F:ATP binding"/>
    <property type="evidence" value="ECO:0007669"/>
    <property type="project" value="UniProtKB-KW"/>
</dbReference>
<keyword evidence="9" id="KW-0418">Kinase</keyword>
<name>A0A0A2TFA0_9BACI</name>
<dbReference type="Pfam" id="PF00672">
    <property type="entry name" value="HAMP"/>
    <property type="match status" value="1"/>
</dbReference>
<sequence>MKYRHKLMIAFTVIALFPMSIFGVYAYQSAVSHTKEKALTYGRTMATDLNSTYNEWIQNSITLTRSMIGDPQLETLLKKDFESYQYPVYEKVQDKKSYQYYLNHTMNVYPNVDYVLLFPLKQPYTIGYSNQNVLVSEENNENDRWYEKTMSAEGYWVYTGLHKESQIVEDPKVVSISRLIKDSQTQEPLGIIKVMYNSQSIYNLLNQKARTSNFSFLLTNDNGETMATSEHVEEGFGRVIAQGENDDEVSYKDQSYFITSSTSDETGWTVYAISDRDQLFQQLNSIKEIFLYLLIGTIVGSIVLAYLISSRLVRPLEHLKSSMSQLTTGEWKQIPDPNRKDEIGDLTYHYNDMLTRLDEYVALLVQKEKQKKDLEYKSLQSQINPHFLFNTLNNIKWCVYLNQPDLVNRMIDSLVYIFKFISKRSDDMIPLSEEEEFLHHYLQIMKIRFDGEFEVIWEMNEDVKDMEVPILLIQPLLENAIIHGMEKENEDRMIWLRSYSKAPNRVIIEVEDNGVGFSEDRPQQKGVKFSSIGFDNVKERVRLMYGNQGSITVQSKANKGTIVTLDLSDSLP</sequence>
<dbReference type="RefSeq" id="WP_036815485.1">
    <property type="nucleotide sequence ID" value="NZ_AVBF01000002.1"/>
</dbReference>
<dbReference type="InterPro" id="IPR003660">
    <property type="entry name" value="HAMP_dom"/>
</dbReference>
<keyword evidence="6" id="KW-0808">Transferase</keyword>
<protein>
    <recommendedName>
        <fullName evidence="3">histidine kinase</fullName>
        <ecNumber evidence="3">2.7.13.3</ecNumber>
    </recommendedName>
</protein>
<evidence type="ECO:0000256" key="14">
    <source>
        <dbReference type="SAM" id="Phobius"/>
    </source>
</evidence>
<dbReference type="EC" id="2.7.13.3" evidence="3"/>
<dbReference type="Pfam" id="PF02743">
    <property type="entry name" value="dCache_1"/>
    <property type="match status" value="1"/>
</dbReference>
<evidence type="ECO:0000256" key="10">
    <source>
        <dbReference type="ARBA" id="ARBA00022840"/>
    </source>
</evidence>
<evidence type="ECO:0000256" key="13">
    <source>
        <dbReference type="ARBA" id="ARBA00023136"/>
    </source>
</evidence>
<keyword evidence="11 14" id="KW-1133">Transmembrane helix</keyword>
<dbReference type="InterPro" id="IPR036890">
    <property type="entry name" value="HATPase_C_sf"/>
</dbReference>
<dbReference type="Gene3D" id="6.10.340.10">
    <property type="match status" value="1"/>
</dbReference>
<evidence type="ECO:0000256" key="2">
    <source>
        <dbReference type="ARBA" id="ARBA00004651"/>
    </source>
</evidence>
<dbReference type="InterPro" id="IPR033479">
    <property type="entry name" value="dCache_1"/>
</dbReference>
<keyword evidence="4" id="KW-1003">Cell membrane</keyword>
<proteinExistence type="predicted"/>
<evidence type="ECO:0000256" key="5">
    <source>
        <dbReference type="ARBA" id="ARBA00022553"/>
    </source>
</evidence>
<dbReference type="CDD" id="cd06225">
    <property type="entry name" value="HAMP"/>
    <property type="match status" value="1"/>
</dbReference>
<evidence type="ECO:0000256" key="1">
    <source>
        <dbReference type="ARBA" id="ARBA00000085"/>
    </source>
</evidence>
<dbReference type="eggNOG" id="COG2972">
    <property type="taxonomic scope" value="Bacteria"/>
</dbReference>
<dbReference type="PROSITE" id="PS50885">
    <property type="entry name" value="HAMP"/>
    <property type="match status" value="1"/>
</dbReference>
<evidence type="ECO:0000256" key="9">
    <source>
        <dbReference type="ARBA" id="ARBA00022777"/>
    </source>
</evidence>
<evidence type="ECO:0000313" key="17">
    <source>
        <dbReference type="EMBL" id="KGP74517.1"/>
    </source>
</evidence>
<accession>A0A0A2TFA0</accession>
<comment type="catalytic activity">
    <reaction evidence="1">
        <text>ATP + protein L-histidine = ADP + protein N-phospho-L-histidine.</text>
        <dbReference type="EC" id="2.7.13.3"/>
    </reaction>
</comment>
<dbReference type="GO" id="GO:0000155">
    <property type="term" value="F:phosphorelay sensor kinase activity"/>
    <property type="evidence" value="ECO:0007669"/>
    <property type="project" value="InterPro"/>
</dbReference>
<dbReference type="InterPro" id="IPR005467">
    <property type="entry name" value="His_kinase_dom"/>
</dbReference>
<organism evidence="17 18">
    <name type="scientific">Pontibacillus yanchengensis Y32</name>
    <dbReference type="NCBI Taxonomy" id="1385514"/>
    <lineage>
        <taxon>Bacteria</taxon>
        <taxon>Bacillati</taxon>
        <taxon>Bacillota</taxon>
        <taxon>Bacilli</taxon>
        <taxon>Bacillales</taxon>
        <taxon>Bacillaceae</taxon>
        <taxon>Pontibacillus</taxon>
    </lineage>
</organism>
<dbReference type="PROSITE" id="PS50109">
    <property type="entry name" value="HIS_KIN"/>
    <property type="match status" value="1"/>
</dbReference>
<dbReference type="OrthoDB" id="9776552at2"/>
<evidence type="ECO:0000256" key="8">
    <source>
        <dbReference type="ARBA" id="ARBA00022741"/>
    </source>
</evidence>